<reference evidence="8" key="1">
    <citation type="journal article" date="2023" name="Front. Mar. Sci.">
        <title>A new Merluccius polli reference genome to investigate the effects of global change in West African waters.</title>
        <authorList>
            <person name="Mateo J.L."/>
            <person name="Blanco-Fernandez C."/>
            <person name="Garcia-Vazquez E."/>
            <person name="Machado-Schiaffino G."/>
        </authorList>
    </citation>
    <scope>NUCLEOTIDE SEQUENCE</scope>
    <source>
        <strain evidence="8">C29</strain>
        <tissue evidence="8">Fin</tissue>
    </source>
</reference>
<feature type="transmembrane region" description="Helical" evidence="5">
    <location>
        <begin position="484"/>
        <end position="515"/>
    </location>
</feature>
<dbReference type="Pfam" id="PF04103">
    <property type="entry name" value="CD20"/>
    <property type="match status" value="1"/>
</dbReference>
<evidence type="ECO:0000256" key="3">
    <source>
        <dbReference type="ARBA" id="ARBA00022989"/>
    </source>
</evidence>
<evidence type="ECO:0000256" key="2">
    <source>
        <dbReference type="ARBA" id="ARBA00022692"/>
    </source>
</evidence>
<protein>
    <submittedName>
        <fullName evidence="8">1-phosphatidylinositol phosphodiesterase</fullName>
    </submittedName>
</protein>
<dbReference type="InterPro" id="IPR017946">
    <property type="entry name" value="PLC-like_Pdiesterase_TIM-brl"/>
</dbReference>
<evidence type="ECO:0000256" key="4">
    <source>
        <dbReference type="ARBA" id="ARBA00023136"/>
    </source>
</evidence>
<feature type="domain" description="Phosphatidylinositol-specific phospholipase C X" evidence="7">
    <location>
        <begin position="46"/>
        <end position="180"/>
    </location>
</feature>
<dbReference type="PANTHER" id="PTHR13593">
    <property type="match status" value="1"/>
</dbReference>
<dbReference type="SMART" id="SM00148">
    <property type="entry name" value="PLCXc"/>
    <property type="match status" value="1"/>
</dbReference>
<organism evidence="8 9">
    <name type="scientific">Merluccius polli</name>
    <name type="common">Benguela hake</name>
    <name type="synonym">Merluccius cadenati</name>
    <dbReference type="NCBI Taxonomy" id="89951"/>
    <lineage>
        <taxon>Eukaryota</taxon>
        <taxon>Metazoa</taxon>
        <taxon>Chordata</taxon>
        <taxon>Craniata</taxon>
        <taxon>Vertebrata</taxon>
        <taxon>Euteleostomi</taxon>
        <taxon>Actinopterygii</taxon>
        <taxon>Neopterygii</taxon>
        <taxon>Teleostei</taxon>
        <taxon>Neoteleostei</taxon>
        <taxon>Acanthomorphata</taxon>
        <taxon>Zeiogadaria</taxon>
        <taxon>Gadariae</taxon>
        <taxon>Gadiformes</taxon>
        <taxon>Gadoidei</taxon>
        <taxon>Merlucciidae</taxon>
        <taxon>Merluccius</taxon>
    </lineage>
</organism>
<dbReference type="Gene3D" id="3.20.20.190">
    <property type="entry name" value="Phosphatidylinositol (PI) phosphodiesterase"/>
    <property type="match status" value="1"/>
</dbReference>
<comment type="subcellular location">
    <subcellularLocation>
        <location evidence="1">Membrane</location>
        <topology evidence="1">Multi-pass membrane protein</topology>
    </subcellularLocation>
</comment>
<dbReference type="InterPro" id="IPR000909">
    <property type="entry name" value="PLipase_C_PInositol-sp_X_dom"/>
</dbReference>
<dbReference type="Pfam" id="PF00388">
    <property type="entry name" value="PI-PLC-X"/>
    <property type="match status" value="1"/>
</dbReference>
<feature type="transmembrane region" description="Helical" evidence="5">
    <location>
        <begin position="385"/>
        <end position="406"/>
    </location>
</feature>
<keyword evidence="6" id="KW-0732">Signal</keyword>
<evidence type="ECO:0000256" key="6">
    <source>
        <dbReference type="SAM" id="SignalP"/>
    </source>
</evidence>
<dbReference type="InterPro" id="IPR007237">
    <property type="entry name" value="CD20-like"/>
</dbReference>
<evidence type="ECO:0000313" key="9">
    <source>
        <dbReference type="Proteomes" id="UP001174136"/>
    </source>
</evidence>
<name>A0AA47NBV3_MERPO</name>
<evidence type="ECO:0000259" key="7">
    <source>
        <dbReference type="SMART" id="SM00148"/>
    </source>
</evidence>
<comment type="caution">
    <text evidence="8">The sequence shown here is derived from an EMBL/GenBank/DDBJ whole genome shotgun (WGS) entry which is preliminary data.</text>
</comment>
<dbReference type="InterPro" id="IPR051057">
    <property type="entry name" value="PI-PLC_domain"/>
</dbReference>
<evidence type="ECO:0000313" key="8">
    <source>
        <dbReference type="EMBL" id="KAK0155554.1"/>
    </source>
</evidence>
<dbReference type="AlphaFoldDB" id="A0AA47NBV3"/>
<feature type="signal peptide" evidence="6">
    <location>
        <begin position="1"/>
        <end position="19"/>
    </location>
</feature>
<dbReference type="Proteomes" id="UP001174136">
    <property type="component" value="Unassembled WGS sequence"/>
</dbReference>
<gene>
    <name evidence="8" type="primary">plcA_1</name>
    <name evidence="8" type="ORF">N1851_002034</name>
</gene>
<dbReference type="EMBL" id="JAOPHQ010000283">
    <property type="protein sequence ID" value="KAK0155554.1"/>
    <property type="molecule type" value="Genomic_DNA"/>
</dbReference>
<dbReference type="PANTHER" id="PTHR13593:SF147">
    <property type="entry name" value="1-PHOSPHATIDYLINOSITOL PHOSPHODIESTERASE-LIKE-RELATED"/>
    <property type="match status" value="1"/>
</dbReference>
<keyword evidence="4 5" id="KW-0472">Membrane</keyword>
<dbReference type="PROSITE" id="PS50007">
    <property type="entry name" value="PIPLC_X_DOMAIN"/>
    <property type="match status" value="1"/>
</dbReference>
<dbReference type="SUPFAM" id="SSF51695">
    <property type="entry name" value="PLC-like phosphodiesterases"/>
    <property type="match status" value="1"/>
</dbReference>
<proteinExistence type="predicted"/>
<dbReference type="GO" id="GO:0008081">
    <property type="term" value="F:phosphoric diester hydrolase activity"/>
    <property type="evidence" value="ECO:0007669"/>
    <property type="project" value="InterPro"/>
</dbReference>
<keyword evidence="2 5" id="KW-0812">Transmembrane</keyword>
<dbReference type="GO" id="GO:0016020">
    <property type="term" value="C:membrane"/>
    <property type="evidence" value="ECO:0007669"/>
    <property type="project" value="UniProtKB-SubCell"/>
</dbReference>
<keyword evidence="3 5" id="KW-1133">Transmembrane helix</keyword>
<feature type="transmembrane region" description="Helical" evidence="5">
    <location>
        <begin position="352"/>
        <end position="373"/>
    </location>
</feature>
<evidence type="ECO:0000256" key="5">
    <source>
        <dbReference type="SAM" id="Phobius"/>
    </source>
</evidence>
<feature type="chain" id="PRO_5041332425" evidence="6">
    <location>
        <begin position="20"/>
        <end position="539"/>
    </location>
</feature>
<evidence type="ECO:0000256" key="1">
    <source>
        <dbReference type="ARBA" id="ARBA00004141"/>
    </source>
</evidence>
<feature type="transmembrane region" description="Helical" evidence="5">
    <location>
        <begin position="418"/>
        <end position="437"/>
    </location>
</feature>
<dbReference type="GO" id="GO:0006629">
    <property type="term" value="P:lipid metabolic process"/>
    <property type="evidence" value="ECO:0007669"/>
    <property type="project" value="InterPro"/>
</dbReference>
<accession>A0AA47NBV3</accession>
<sequence>MILIYYFITTLLYRVACHGNDLFFNDNAELQLPETYSVPWMRAVKDSSPLSALTVPGTHDSMSLAGGALAQHQAWSLDLQLRAGIRYLELRVVAVGNTLYVMQGITYQHSTLQEVLHTTLAFLSLYPSEAVLLQVLPELSKSSQVNQMVQDLVAQEQRVWVSSGMPTMREVRGKVVLVQKGSFNLGVPLQAEGGDNRVSEIQDKEASLAKLLGQAMVACGGENIVMSHSSGSGFGTFWGMFLTPKRVAERVNPWLNHFLGQYAPNHPRPCFGVLSMDFPGFDLIQNIINLNWSDIMSVTMTRSDGVAILTMKSDAGSACPPLCQILKALCYSPVCCSVSQKLRSLLGTSHSALGMVQVMVGLMNMALGLLLCINRFSSSWRMHETLYPFWLGALFIFFGILCILSEKFPSPCLVVSSVSAHLAGVGFSIAAVVLYSMNLAEMSFWRLCRDDDDYYFYHYHHSSSTTASPDRQDTLRRCLEGQRIITMVLGGINVLLITLSVLQFCVSISCVVLGIKAVRKMFKKENQVQLGGGEQVQLG</sequence>
<keyword evidence="9" id="KW-1185">Reference proteome</keyword>